<proteinExistence type="predicted"/>
<reference evidence="1" key="1">
    <citation type="submission" date="2019-10" db="EMBL/GenBank/DDBJ databases">
        <authorList>
            <consortium name="DOE Joint Genome Institute"/>
            <person name="Kuo A."/>
            <person name="Miyauchi S."/>
            <person name="Kiss E."/>
            <person name="Drula E."/>
            <person name="Kohler A."/>
            <person name="Sanchez-Garcia M."/>
            <person name="Andreopoulos B."/>
            <person name="Barry K.W."/>
            <person name="Bonito G."/>
            <person name="Buee M."/>
            <person name="Carver A."/>
            <person name="Chen C."/>
            <person name="Cichocki N."/>
            <person name="Clum A."/>
            <person name="Culley D."/>
            <person name="Crous P.W."/>
            <person name="Fauchery L."/>
            <person name="Girlanda M."/>
            <person name="Hayes R."/>
            <person name="Keri Z."/>
            <person name="Labutti K."/>
            <person name="Lipzen A."/>
            <person name="Lombard V."/>
            <person name="Magnuson J."/>
            <person name="Maillard F."/>
            <person name="Morin E."/>
            <person name="Murat C."/>
            <person name="Nolan M."/>
            <person name="Ohm R."/>
            <person name="Pangilinan J."/>
            <person name="Pereira M."/>
            <person name="Perotto S."/>
            <person name="Peter M."/>
            <person name="Riley R."/>
            <person name="Sitrit Y."/>
            <person name="Stielow B."/>
            <person name="Szollosi G."/>
            <person name="Zifcakova L."/>
            <person name="Stursova M."/>
            <person name="Spatafora J.W."/>
            <person name="Tedersoo L."/>
            <person name="Vaario L.-M."/>
            <person name="Yamada A."/>
            <person name="Yan M."/>
            <person name="Wang P."/>
            <person name="Xu J."/>
            <person name="Bruns T."/>
            <person name="Baldrian P."/>
            <person name="Vilgalys R."/>
            <person name="Henrissat B."/>
            <person name="Grigoriev I.V."/>
            <person name="Hibbett D."/>
            <person name="Nagy L.G."/>
            <person name="Martin F.M."/>
        </authorList>
    </citation>
    <scope>NUCLEOTIDE SEQUENCE</scope>
    <source>
        <strain evidence="1">P2</strain>
    </source>
</reference>
<dbReference type="EMBL" id="MU117996">
    <property type="protein sequence ID" value="KAF9649552.1"/>
    <property type="molecule type" value="Genomic_DNA"/>
</dbReference>
<organism evidence="1 2">
    <name type="scientific">Thelephora ganbajun</name>
    <name type="common">Ganba fungus</name>
    <dbReference type="NCBI Taxonomy" id="370292"/>
    <lineage>
        <taxon>Eukaryota</taxon>
        <taxon>Fungi</taxon>
        <taxon>Dikarya</taxon>
        <taxon>Basidiomycota</taxon>
        <taxon>Agaricomycotina</taxon>
        <taxon>Agaricomycetes</taxon>
        <taxon>Thelephorales</taxon>
        <taxon>Thelephoraceae</taxon>
        <taxon>Thelephora</taxon>
    </lineage>
</organism>
<comment type="caution">
    <text evidence="1">The sequence shown here is derived from an EMBL/GenBank/DDBJ whole genome shotgun (WGS) entry which is preliminary data.</text>
</comment>
<evidence type="ECO:0000313" key="1">
    <source>
        <dbReference type="EMBL" id="KAF9649552.1"/>
    </source>
</evidence>
<evidence type="ECO:0000313" key="2">
    <source>
        <dbReference type="Proteomes" id="UP000886501"/>
    </source>
</evidence>
<protein>
    <submittedName>
        <fullName evidence="1">L-gulonolactone D-arabinono-1,4-lactone oxidase</fullName>
    </submittedName>
</protein>
<dbReference type="Proteomes" id="UP000886501">
    <property type="component" value="Unassembled WGS sequence"/>
</dbReference>
<accession>A0ACB6ZJ09</accession>
<name>A0ACB6ZJ09_THEGA</name>
<keyword evidence="2" id="KW-1185">Reference proteome</keyword>
<reference evidence="1" key="2">
    <citation type="journal article" date="2020" name="Nat. Commun.">
        <title>Large-scale genome sequencing of mycorrhizal fungi provides insights into the early evolution of symbiotic traits.</title>
        <authorList>
            <person name="Miyauchi S."/>
            <person name="Kiss E."/>
            <person name="Kuo A."/>
            <person name="Drula E."/>
            <person name="Kohler A."/>
            <person name="Sanchez-Garcia M."/>
            <person name="Morin E."/>
            <person name="Andreopoulos B."/>
            <person name="Barry K.W."/>
            <person name="Bonito G."/>
            <person name="Buee M."/>
            <person name="Carver A."/>
            <person name="Chen C."/>
            <person name="Cichocki N."/>
            <person name="Clum A."/>
            <person name="Culley D."/>
            <person name="Crous P.W."/>
            <person name="Fauchery L."/>
            <person name="Girlanda M."/>
            <person name="Hayes R.D."/>
            <person name="Keri Z."/>
            <person name="LaButti K."/>
            <person name="Lipzen A."/>
            <person name="Lombard V."/>
            <person name="Magnuson J."/>
            <person name="Maillard F."/>
            <person name="Murat C."/>
            <person name="Nolan M."/>
            <person name="Ohm R.A."/>
            <person name="Pangilinan J."/>
            <person name="Pereira M.F."/>
            <person name="Perotto S."/>
            <person name="Peter M."/>
            <person name="Pfister S."/>
            <person name="Riley R."/>
            <person name="Sitrit Y."/>
            <person name="Stielow J.B."/>
            <person name="Szollosi G."/>
            <person name="Zifcakova L."/>
            <person name="Stursova M."/>
            <person name="Spatafora J.W."/>
            <person name="Tedersoo L."/>
            <person name="Vaario L.M."/>
            <person name="Yamada A."/>
            <person name="Yan M."/>
            <person name="Wang P."/>
            <person name="Xu J."/>
            <person name="Bruns T."/>
            <person name="Baldrian P."/>
            <person name="Vilgalys R."/>
            <person name="Dunand C."/>
            <person name="Henrissat B."/>
            <person name="Grigoriev I.V."/>
            <person name="Hibbett D."/>
            <person name="Nagy L.G."/>
            <person name="Martin F.M."/>
        </authorList>
    </citation>
    <scope>NUCLEOTIDE SEQUENCE</scope>
    <source>
        <strain evidence="1">P2</strain>
    </source>
</reference>
<sequence length="481" mass="54367">MSDLSSLSTQSLYDALEVVTVPASFPHATFTNWSKTYTCVPLAVFEPRTVRQCALIFELARREGKTVRAVGVGHSPSDLACTNEFMLRTTKLDKILEINRDKCFVVAEAGITLSKLHAALGTLGLAMSNLGSISSQTLAGVITTATHGSGINYGVISTHVLALGLLLADGTLVRCSRAENPDLFMASLCGLGSTGLLISVTLQVEPAFCLKEVCETIALEEAIENLDELASSGEHVRMWWFPQTDKIRLSVSDRTTEPKQLIGDWFWDHLIGYHVLQFLLFISLWLPDLVFLIGRLKVWLMGGKSVRIDDSYKVFNVDCNFPQYTSEWSIPYSSSRACLRELRYLFEREHADRLGARAHFPVEIRFSTSDDIWLSPSHGQKTTWIGIIQYKPYGFNSPYRKLFASFEEIMLKHGGRPHWAKAHPLKPEDLKRMYPRFEDFVRVLQQVDPHGILRNSYIQRHIFGKQGPQFDPRVFKPRHRS</sequence>
<gene>
    <name evidence="1" type="ORF">BDM02DRAFT_3113578</name>
</gene>